<organism evidence="8 9">
    <name type="scientific">Acanthaster planci</name>
    <name type="common">Crown-of-thorns starfish</name>
    <dbReference type="NCBI Taxonomy" id="133434"/>
    <lineage>
        <taxon>Eukaryota</taxon>
        <taxon>Metazoa</taxon>
        <taxon>Echinodermata</taxon>
        <taxon>Eleutherozoa</taxon>
        <taxon>Asterozoa</taxon>
        <taxon>Asteroidea</taxon>
        <taxon>Valvatacea</taxon>
        <taxon>Valvatida</taxon>
        <taxon>Acanthasteridae</taxon>
        <taxon>Acanthaster</taxon>
    </lineage>
</organism>
<name>A0A8B7XHK1_ACAPL</name>
<dbReference type="PANTHER" id="PTHR13438:SF2">
    <property type="entry name" value="AMINOACYL TRNA SYNTHASE COMPLEX-INTERACTING MULTIFUNCTIONAL PROTEIN 2"/>
    <property type="match status" value="1"/>
</dbReference>
<dbReference type="GO" id="GO:0005829">
    <property type="term" value="C:cytosol"/>
    <property type="evidence" value="ECO:0007669"/>
    <property type="project" value="UniProtKB-SubCell"/>
</dbReference>
<evidence type="ECO:0000256" key="2">
    <source>
        <dbReference type="ARBA" id="ARBA00004514"/>
    </source>
</evidence>
<dbReference type="InterPro" id="IPR036282">
    <property type="entry name" value="Glutathione-S-Trfase_C_sf"/>
</dbReference>
<dbReference type="Proteomes" id="UP000694845">
    <property type="component" value="Unplaced"/>
</dbReference>
<gene>
    <name evidence="9" type="primary">LOC110973629</name>
</gene>
<dbReference type="KEGG" id="aplc:110973629"/>
<keyword evidence="6" id="KW-0175">Coiled coil</keyword>
<protein>
    <submittedName>
        <fullName evidence="9">Aminoacyl tRNA synthase complex-interacting multifunctional protein 2-like isoform X1</fullName>
    </submittedName>
</protein>
<accession>A0A8B7XHK1</accession>
<feature type="domain" description="AIMP2 thioredoxin-like" evidence="7">
    <location>
        <begin position="98"/>
        <end position="187"/>
    </location>
</feature>
<keyword evidence="8" id="KW-1185">Reference proteome</keyword>
<dbReference type="SUPFAM" id="SSF47616">
    <property type="entry name" value="GST C-terminal domain-like"/>
    <property type="match status" value="1"/>
</dbReference>
<evidence type="ECO:0000256" key="5">
    <source>
        <dbReference type="ARBA" id="ARBA00023242"/>
    </source>
</evidence>
<reference evidence="9" key="1">
    <citation type="submission" date="2025-08" db="UniProtKB">
        <authorList>
            <consortium name="RefSeq"/>
        </authorList>
    </citation>
    <scope>IDENTIFICATION</scope>
</reference>
<dbReference type="InterPro" id="IPR042360">
    <property type="entry name" value="AIMP2"/>
</dbReference>
<keyword evidence="3" id="KW-0963">Cytoplasm</keyword>
<evidence type="ECO:0000313" key="9">
    <source>
        <dbReference type="RefSeq" id="XP_022080273.1"/>
    </source>
</evidence>
<dbReference type="RefSeq" id="XP_022080273.1">
    <property type="nucleotide sequence ID" value="XM_022224581.1"/>
</dbReference>
<keyword evidence="4" id="KW-0648">Protein biosynthesis</keyword>
<dbReference type="GO" id="GO:0005634">
    <property type="term" value="C:nucleus"/>
    <property type="evidence" value="ECO:0007669"/>
    <property type="project" value="UniProtKB-SubCell"/>
</dbReference>
<dbReference type="Pfam" id="PF18569">
    <property type="entry name" value="Thioredoxin_16"/>
    <property type="match status" value="1"/>
</dbReference>
<evidence type="ECO:0000259" key="7">
    <source>
        <dbReference type="Pfam" id="PF18569"/>
    </source>
</evidence>
<feature type="coiled-coil region" evidence="6">
    <location>
        <begin position="51"/>
        <end position="78"/>
    </location>
</feature>
<dbReference type="GeneID" id="110973629"/>
<dbReference type="Gene3D" id="1.20.1050.130">
    <property type="match status" value="1"/>
</dbReference>
<dbReference type="GO" id="GO:0006412">
    <property type="term" value="P:translation"/>
    <property type="evidence" value="ECO:0007669"/>
    <property type="project" value="UniProtKB-KW"/>
</dbReference>
<proteinExistence type="predicted"/>
<dbReference type="OrthoDB" id="2309723at2759"/>
<dbReference type="AlphaFoldDB" id="A0A8B7XHK1"/>
<evidence type="ECO:0000256" key="1">
    <source>
        <dbReference type="ARBA" id="ARBA00004123"/>
    </source>
</evidence>
<evidence type="ECO:0000256" key="6">
    <source>
        <dbReference type="SAM" id="Coils"/>
    </source>
</evidence>
<dbReference type="OMA" id="LCQHYRV"/>
<dbReference type="PANTHER" id="PTHR13438">
    <property type="entry name" value="AMINOACYL TRNA SYNTHASE COMPLEX-INTERACTING MULTIFUNCTIONAL PROTEIN"/>
    <property type="match status" value="1"/>
</dbReference>
<sequence length="303" mass="33243">MTQRNGPGMFKVEPYYEFNRIPVDLPSCMFKMASYHEQLGKKQDHHLDPKLIELERRQEHILQELKALENDVATLASKFKPSVDVSVVGQKGTDLGSTIHDIVVHANPAQPPLSLMVLYEMLKLHFSCRSEVHIHSSVKSLPDQLLTCLGNGVELARGEAQISLTLIWKDVSHGPVLMVAVPSQSPIYGEANVARYVARLLNPSYDTMDIVSATSVDNWLDLATNMFLKGNSKEKSASMRSLNSRLGKCDWLVGSSVSIADAVCWSAVQSAGQAASAPANVQKWLKACATHDLFEMASGLLSA</sequence>
<dbReference type="InterPro" id="IPR041503">
    <property type="entry name" value="AIMP2_thioredoxin"/>
</dbReference>
<keyword evidence="5" id="KW-0539">Nucleus</keyword>
<evidence type="ECO:0000256" key="3">
    <source>
        <dbReference type="ARBA" id="ARBA00022490"/>
    </source>
</evidence>
<evidence type="ECO:0000256" key="4">
    <source>
        <dbReference type="ARBA" id="ARBA00022917"/>
    </source>
</evidence>
<evidence type="ECO:0000313" key="8">
    <source>
        <dbReference type="Proteomes" id="UP000694845"/>
    </source>
</evidence>
<comment type="subcellular location">
    <subcellularLocation>
        <location evidence="2">Cytoplasm</location>
        <location evidence="2">Cytosol</location>
    </subcellularLocation>
    <subcellularLocation>
        <location evidence="1">Nucleus</location>
    </subcellularLocation>
</comment>
<dbReference type="GO" id="GO:0017101">
    <property type="term" value="C:aminoacyl-tRNA synthetase multienzyme complex"/>
    <property type="evidence" value="ECO:0007669"/>
    <property type="project" value="InterPro"/>
</dbReference>
<dbReference type="CTD" id="7965"/>